<feature type="region of interest" description="Disordered" evidence="7">
    <location>
        <begin position="121"/>
        <end position="189"/>
    </location>
</feature>
<evidence type="ECO:0000256" key="3">
    <source>
        <dbReference type="ARBA" id="ARBA00022771"/>
    </source>
</evidence>
<evidence type="ECO:0000313" key="10">
    <source>
        <dbReference type="EMBL" id="KAF8753577.1"/>
    </source>
</evidence>
<comment type="caution">
    <text evidence="10">The sequence shown here is derived from an EMBL/GenBank/DDBJ whole genome shotgun (WGS) entry which is preliminary data.</text>
</comment>
<dbReference type="FunFam" id="3.30.50.10:FF:000041">
    <property type="entry name" value="GATA transcription factor 14"/>
    <property type="match status" value="1"/>
</dbReference>
<evidence type="ECO:0000256" key="8">
    <source>
        <dbReference type="SAM" id="SignalP"/>
    </source>
</evidence>
<feature type="compositionally biased region" description="Basic and acidic residues" evidence="7">
    <location>
        <begin position="454"/>
        <end position="467"/>
    </location>
</feature>
<evidence type="ECO:0000256" key="5">
    <source>
        <dbReference type="ARBA" id="ARBA00023159"/>
    </source>
</evidence>
<dbReference type="Proteomes" id="UP000636709">
    <property type="component" value="Unassembled WGS sequence"/>
</dbReference>
<keyword evidence="2" id="KW-0479">Metal-binding</keyword>
<keyword evidence="11" id="KW-1185">Reference proteome</keyword>
<dbReference type="InterPro" id="IPR013088">
    <property type="entry name" value="Znf_NHR/GATA"/>
</dbReference>
<reference evidence="10" key="1">
    <citation type="submission" date="2020-07" db="EMBL/GenBank/DDBJ databases">
        <title>Genome sequence and genetic diversity analysis of an under-domesticated orphan crop, white fonio (Digitaria exilis).</title>
        <authorList>
            <person name="Bennetzen J.L."/>
            <person name="Chen S."/>
            <person name="Ma X."/>
            <person name="Wang X."/>
            <person name="Yssel A.E.J."/>
            <person name="Chaluvadi S.R."/>
            <person name="Johnson M."/>
            <person name="Gangashetty P."/>
            <person name="Hamidou F."/>
            <person name="Sanogo M.D."/>
            <person name="Zwaenepoel A."/>
            <person name="Wallace J."/>
            <person name="Van De Peer Y."/>
            <person name="Van Deynze A."/>
        </authorList>
    </citation>
    <scope>NUCLEOTIDE SEQUENCE</scope>
    <source>
        <tissue evidence="10">Leaves</tissue>
    </source>
</reference>
<dbReference type="Gene3D" id="3.30.50.10">
    <property type="entry name" value="Erythroid Transcription Factor GATA-1, subunit A"/>
    <property type="match status" value="1"/>
</dbReference>
<keyword evidence="3 6" id="KW-0863">Zinc-finger</keyword>
<dbReference type="CDD" id="cd00202">
    <property type="entry name" value="ZnF_GATA"/>
    <property type="match status" value="1"/>
</dbReference>
<feature type="signal peptide" evidence="8">
    <location>
        <begin position="1"/>
        <end position="24"/>
    </location>
</feature>
<sequence length="496" mass="53001">MTHHLSALSFLPLLLTRPPTVALARSLTRRRRRVPVTAALPAAVHGDGGRGQDRDRIFSSCAAAWIRPKNQAICGVQDGPATWPTVVGRGAGSPLAYILSLPAAPPPLPVAVSCLDASVPRKARSRPRLRTQPSPSLAGGGKELILSGIGGHQSDGGGEVSPPASGARPPHPLAGHREAGEEDEEVPAVRRGRDAAVEIGADGAETLCNACGVRLKAAGALREQVHRPPPATARTVAEPPPESPVSDSSPDGPIWEPGQKKPPKQRRPPPPMSEPSYAPAPAPAPAVYLVQEEEEKANKKKTPNKKPWRPRKSAKRCLHCGSSSTPQWREGPMGRSTLCNACGVRYRQGRLLPEYRPIASPTFDPSEHGNRHTQVLQLHRQRKSQHPMSTEKQRSMEELTGVAAEEEGGDDPMNVLLARRWPSKNEYPPTPLHQPLPLQQPVDSLAGDRPVGGTDDKIQARGGDNDPNKAPSSLDSLLLEGPSAPLIVDGDESLID</sequence>
<evidence type="ECO:0000256" key="2">
    <source>
        <dbReference type="ARBA" id="ARBA00022723"/>
    </source>
</evidence>
<dbReference type="EMBL" id="JACEFO010000907">
    <property type="protein sequence ID" value="KAF8753577.1"/>
    <property type="molecule type" value="Genomic_DNA"/>
</dbReference>
<evidence type="ECO:0000259" key="9">
    <source>
        <dbReference type="PROSITE" id="PS50114"/>
    </source>
</evidence>
<accession>A0A835FHI3</accession>
<dbReference type="GO" id="GO:0005634">
    <property type="term" value="C:nucleus"/>
    <property type="evidence" value="ECO:0007669"/>
    <property type="project" value="TreeGrafter"/>
</dbReference>
<evidence type="ECO:0000256" key="4">
    <source>
        <dbReference type="ARBA" id="ARBA00022833"/>
    </source>
</evidence>
<keyword evidence="4" id="KW-0862">Zinc</keyword>
<dbReference type="GO" id="GO:0008270">
    <property type="term" value="F:zinc ion binding"/>
    <property type="evidence" value="ECO:0007669"/>
    <property type="project" value="UniProtKB-KW"/>
</dbReference>
<dbReference type="PROSITE" id="PS50114">
    <property type="entry name" value="GATA_ZN_FINGER_2"/>
    <property type="match status" value="1"/>
</dbReference>
<feature type="chain" id="PRO_5032745370" description="GATA-type domain-containing protein" evidence="8">
    <location>
        <begin position="25"/>
        <end position="496"/>
    </location>
</feature>
<keyword evidence="8" id="KW-0732">Signal</keyword>
<feature type="compositionally biased region" description="Low complexity" evidence="7">
    <location>
        <begin position="244"/>
        <end position="257"/>
    </location>
</feature>
<gene>
    <name evidence="10" type="ORF">HU200_011631</name>
</gene>
<evidence type="ECO:0000256" key="7">
    <source>
        <dbReference type="SAM" id="MobiDB-lite"/>
    </source>
</evidence>
<feature type="compositionally biased region" description="Basic residues" evidence="7">
    <location>
        <begin position="298"/>
        <end position="318"/>
    </location>
</feature>
<feature type="compositionally biased region" description="Pro residues" evidence="7">
    <location>
        <begin position="268"/>
        <end position="284"/>
    </location>
</feature>
<evidence type="ECO:0000256" key="6">
    <source>
        <dbReference type="PROSITE-ProRule" id="PRU00094"/>
    </source>
</evidence>
<feature type="compositionally biased region" description="Gly residues" evidence="7">
    <location>
        <begin position="138"/>
        <end position="159"/>
    </location>
</feature>
<dbReference type="PANTHER" id="PTHR45658:SF130">
    <property type="entry name" value="GATA TRANSCRIPTION FACTOR 14"/>
    <property type="match status" value="1"/>
</dbReference>
<feature type="region of interest" description="Disordered" evidence="7">
    <location>
        <begin position="357"/>
        <end position="496"/>
    </location>
</feature>
<dbReference type="AlphaFoldDB" id="A0A835FHI3"/>
<comment type="similarity">
    <text evidence="1">Belongs to the type IV zinc-finger family. Class A subfamily.</text>
</comment>
<dbReference type="GO" id="GO:0043565">
    <property type="term" value="F:sequence-specific DNA binding"/>
    <property type="evidence" value="ECO:0007669"/>
    <property type="project" value="InterPro"/>
</dbReference>
<dbReference type="PANTHER" id="PTHR45658">
    <property type="entry name" value="GATA TRANSCRIPTION FACTOR"/>
    <property type="match status" value="1"/>
</dbReference>
<dbReference type="GO" id="GO:0030154">
    <property type="term" value="P:cell differentiation"/>
    <property type="evidence" value="ECO:0007669"/>
    <property type="project" value="TreeGrafter"/>
</dbReference>
<evidence type="ECO:0000256" key="1">
    <source>
        <dbReference type="ARBA" id="ARBA00005694"/>
    </source>
</evidence>
<dbReference type="SUPFAM" id="SSF57716">
    <property type="entry name" value="Glucocorticoid receptor-like (DNA-binding domain)"/>
    <property type="match status" value="1"/>
</dbReference>
<dbReference type="PROSITE" id="PS00344">
    <property type="entry name" value="GATA_ZN_FINGER_1"/>
    <property type="match status" value="1"/>
</dbReference>
<keyword evidence="5" id="KW-0010">Activator</keyword>
<feature type="region of interest" description="Disordered" evidence="7">
    <location>
        <begin position="222"/>
        <end position="334"/>
    </location>
</feature>
<dbReference type="GO" id="GO:0006355">
    <property type="term" value="P:regulation of DNA-templated transcription"/>
    <property type="evidence" value="ECO:0007669"/>
    <property type="project" value="InterPro"/>
</dbReference>
<dbReference type="Pfam" id="PF00320">
    <property type="entry name" value="GATA"/>
    <property type="match status" value="1"/>
</dbReference>
<evidence type="ECO:0000313" key="11">
    <source>
        <dbReference type="Proteomes" id="UP000636709"/>
    </source>
</evidence>
<feature type="domain" description="GATA-type" evidence="9">
    <location>
        <begin position="311"/>
        <end position="347"/>
    </location>
</feature>
<dbReference type="InterPro" id="IPR000679">
    <property type="entry name" value="Znf_GATA"/>
</dbReference>
<name>A0A835FHI3_9POAL</name>
<organism evidence="10 11">
    <name type="scientific">Digitaria exilis</name>
    <dbReference type="NCBI Taxonomy" id="1010633"/>
    <lineage>
        <taxon>Eukaryota</taxon>
        <taxon>Viridiplantae</taxon>
        <taxon>Streptophyta</taxon>
        <taxon>Embryophyta</taxon>
        <taxon>Tracheophyta</taxon>
        <taxon>Spermatophyta</taxon>
        <taxon>Magnoliopsida</taxon>
        <taxon>Liliopsida</taxon>
        <taxon>Poales</taxon>
        <taxon>Poaceae</taxon>
        <taxon>PACMAD clade</taxon>
        <taxon>Panicoideae</taxon>
        <taxon>Panicodae</taxon>
        <taxon>Paniceae</taxon>
        <taxon>Anthephorinae</taxon>
        <taxon>Digitaria</taxon>
    </lineage>
</organism>
<dbReference type="InterPro" id="IPR051140">
    <property type="entry name" value="GATA_TF"/>
</dbReference>
<proteinExistence type="inferred from homology"/>
<dbReference type="SMART" id="SM00401">
    <property type="entry name" value="ZnF_GATA"/>
    <property type="match status" value="1"/>
</dbReference>
<dbReference type="OrthoDB" id="2162994at2759"/>
<protein>
    <recommendedName>
        <fullName evidence="9">GATA-type domain-containing protein</fullName>
    </recommendedName>
</protein>